<proteinExistence type="predicted"/>
<dbReference type="InterPro" id="IPR008586">
    <property type="entry name" value="DUF868_pln"/>
</dbReference>
<organism evidence="1 2">
    <name type="scientific">Saponaria officinalis</name>
    <name type="common">Common soapwort</name>
    <name type="synonym">Lychnis saponaria</name>
    <dbReference type="NCBI Taxonomy" id="3572"/>
    <lineage>
        <taxon>Eukaryota</taxon>
        <taxon>Viridiplantae</taxon>
        <taxon>Streptophyta</taxon>
        <taxon>Embryophyta</taxon>
        <taxon>Tracheophyta</taxon>
        <taxon>Spermatophyta</taxon>
        <taxon>Magnoliopsida</taxon>
        <taxon>eudicotyledons</taxon>
        <taxon>Gunneridae</taxon>
        <taxon>Pentapetalae</taxon>
        <taxon>Caryophyllales</taxon>
        <taxon>Caryophyllaceae</taxon>
        <taxon>Caryophylleae</taxon>
        <taxon>Saponaria</taxon>
    </lineage>
</organism>
<dbReference type="EMBL" id="JBDFQZ010000001">
    <property type="protein sequence ID" value="KAK9755324.1"/>
    <property type="molecule type" value="Genomic_DNA"/>
</dbReference>
<protein>
    <submittedName>
        <fullName evidence="1">Uncharacterized protein</fullName>
    </submittedName>
</protein>
<sequence>MRNLATCYSEHAVKVSDSYCSSGPLNKSSYISPKLIPSIQNSVTCTYKSQISNQKHLFITITWCNKLICQGFFIKISENFSKPSNSTHGFHQIHKIKGSKSLKIDSVSFPKVDLHWDLSSARFESVGPVPRDGFYVQIHLLDSQCALALGDMNLTDQHTKPVISLVAQYEQFTGQWNNQINSKAKICDSGVEHEITIKCGTEDDGPRSPVLSVYVDKKRVVRVKKLHWNFRGNQVIFVDGLLVDVMWDVYGWYFDRNVEVEDGCGLFMFRTRSGLDSRLWLEEQGKNNRSDQIREKPQFSLLISASSKKPS</sequence>
<comment type="caution">
    <text evidence="1">The sequence shown here is derived from an EMBL/GenBank/DDBJ whole genome shotgun (WGS) entry which is preliminary data.</text>
</comment>
<accession>A0AAW1NDC0</accession>
<dbReference type="AlphaFoldDB" id="A0AAW1NDC0"/>
<evidence type="ECO:0000313" key="2">
    <source>
        <dbReference type="Proteomes" id="UP001443914"/>
    </source>
</evidence>
<dbReference type="Pfam" id="PF05910">
    <property type="entry name" value="DUF868"/>
    <property type="match status" value="1"/>
</dbReference>
<keyword evidence="2" id="KW-1185">Reference proteome</keyword>
<gene>
    <name evidence="1" type="ORF">RND81_01G018000</name>
</gene>
<dbReference type="PANTHER" id="PTHR31972">
    <property type="entry name" value="EXPRESSED PROTEIN"/>
    <property type="match status" value="1"/>
</dbReference>
<dbReference type="Proteomes" id="UP001443914">
    <property type="component" value="Unassembled WGS sequence"/>
</dbReference>
<dbReference type="PANTHER" id="PTHR31972:SF16">
    <property type="entry name" value="FAMILY PROTEIN, PUTATIVE (DUF868)-RELATED"/>
    <property type="match status" value="1"/>
</dbReference>
<name>A0AAW1NDC0_SAPOF</name>
<evidence type="ECO:0000313" key="1">
    <source>
        <dbReference type="EMBL" id="KAK9755324.1"/>
    </source>
</evidence>
<reference evidence="1" key="1">
    <citation type="submission" date="2024-03" db="EMBL/GenBank/DDBJ databases">
        <title>WGS assembly of Saponaria officinalis var. Norfolk2.</title>
        <authorList>
            <person name="Jenkins J."/>
            <person name="Shu S."/>
            <person name="Grimwood J."/>
            <person name="Barry K."/>
            <person name="Goodstein D."/>
            <person name="Schmutz J."/>
            <person name="Leebens-Mack J."/>
            <person name="Osbourn A."/>
        </authorList>
    </citation>
    <scope>NUCLEOTIDE SEQUENCE [LARGE SCALE GENOMIC DNA]</scope>
    <source>
        <strain evidence="1">JIC</strain>
    </source>
</reference>